<dbReference type="GO" id="GO:0009103">
    <property type="term" value="P:lipopolysaccharide biosynthetic process"/>
    <property type="evidence" value="ECO:0007669"/>
    <property type="project" value="UniProtKB-ARBA"/>
</dbReference>
<keyword evidence="5 8" id="KW-0812">Transmembrane</keyword>
<gene>
    <name evidence="10" type="ORF">AQPE_1049</name>
</gene>
<dbReference type="AlphaFoldDB" id="A0A5K7S5U6"/>
<evidence type="ECO:0000259" key="9">
    <source>
        <dbReference type="Pfam" id="PF13231"/>
    </source>
</evidence>
<protein>
    <submittedName>
        <fullName evidence="10">Dolichyl-phosphate-mannose-protein mannosyltransferase</fullName>
    </submittedName>
</protein>
<feature type="transmembrane region" description="Helical" evidence="8">
    <location>
        <begin position="366"/>
        <end position="386"/>
    </location>
</feature>
<evidence type="ECO:0000256" key="7">
    <source>
        <dbReference type="ARBA" id="ARBA00023136"/>
    </source>
</evidence>
<dbReference type="InterPro" id="IPR050297">
    <property type="entry name" value="LipidA_mod_glycosyltrf_83"/>
</dbReference>
<feature type="transmembrane region" description="Helical" evidence="8">
    <location>
        <begin position="341"/>
        <end position="360"/>
    </location>
</feature>
<feature type="transmembrane region" description="Helical" evidence="8">
    <location>
        <begin position="151"/>
        <end position="172"/>
    </location>
</feature>
<dbReference type="Pfam" id="PF13231">
    <property type="entry name" value="PMT_2"/>
    <property type="match status" value="1"/>
</dbReference>
<feature type="domain" description="Glycosyltransferase RgtA/B/C/D-like" evidence="9">
    <location>
        <begin position="106"/>
        <end position="266"/>
    </location>
</feature>
<feature type="transmembrane region" description="Helical" evidence="8">
    <location>
        <begin position="124"/>
        <end position="145"/>
    </location>
</feature>
<feature type="transmembrane region" description="Helical" evidence="8">
    <location>
        <begin position="31"/>
        <end position="50"/>
    </location>
</feature>
<evidence type="ECO:0000256" key="3">
    <source>
        <dbReference type="ARBA" id="ARBA00022676"/>
    </source>
</evidence>
<sequence length="538" mass="64207">MYLNPWQRVIKARNINMFYTIMKLDFIKSNWFGNVIFASVLLSMFFYYGLNKTFFDPPQSVHVWRQTNSISLTQNYYQYNLPFLEPEMHNQFGNGGISGKAVGEFPVIYYFVAQLWKVFGKHEWIFKLVQIAILFMGLFSLYLSLKHLLKSQLWAGFVSLLIFTSPMIVFYGPNFLPDVPALSFVFIAWYFIFRFLNNRQAIDLWGSALFFCLSMLIKVTSAISFVALAGWVIFELIFLKENRRIFKFKLKYFLPFVLAFIPVVLWYVYADYYNTINKGHFSYHGIWPIWDVTKADFYRIIDIQDKIFFRQLFLPYTQYITLLIWLYLVASIRKLSPIMRYFILVLPLGFLIQVLLWFKILDYHDYYMINLVVVLVAVWTIFIIQLKRLELKLYLKFAAYGLISVFFIWNAIACRKHLNERYEGWMNETYNKHFKTLIDIGPSFQKWGVNQEDKVISIPDFTINTTLYYMNRKGYTDFASDFSKAETFYWRIEQGAKYLVINDSTILSREYLKPFIQKKVGKFENVLVYDIQNIKPEK</sequence>
<evidence type="ECO:0000256" key="5">
    <source>
        <dbReference type="ARBA" id="ARBA00022692"/>
    </source>
</evidence>
<organism evidence="10 11">
    <name type="scientific">Aquipluma nitroreducens</name>
    <dbReference type="NCBI Taxonomy" id="2010828"/>
    <lineage>
        <taxon>Bacteria</taxon>
        <taxon>Pseudomonadati</taxon>
        <taxon>Bacteroidota</taxon>
        <taxon>Bacteroidia</taxon>
        <taxon>Marinilabiliales</taxon>
        <taxon>Prolixibacteraceae</taxon>
        <taxon>Aquipluma</taxon>
    </lineage>
</organism>
<dbReference type="KEGG" id="anf:AQPE_1049"/>
<feature type="transmembrane region" description="Helical" evidence="8">
    <location>
        <begin position="179"/>
        <end position="196"/>
    </location>
</feature>
<evidence type="ECO:0000313" key="11">
    <source>
        <dbReference type="Proteomes" id="UP001193389"/>
    </source>
</evidence>
<keyword evidence="2" id="KW-1003">Cell membrane</keyword>
<feature type="transmembrane region" description="Helical" evidence="8">
    <location>
        <begin position="393"/>
        <end position="412"/>
    </location>
</feature>
<keyword evidence="11" id="KW-1185">Reference proteome</keyword>
<evidence type="ECO:0000256" key="6">
    <source>
        <dbReference type="ARBA" id="ARBA00022989"/>
    </source>
</evidence>
<name>A0A5K7S5U6_9BACT</name>
<feature type="transmembrane region" description="Helical" evidence="8">
    <location>
        <begin position="250"/>
        <end position="269"/>
    </location>
</feature>
<keyword evidence="4" id="KW-0808">Transferase</keyword>
<keyword evidence="3 10" id="KW-0328">Glycosyltransferase</keyword>
<evidence type="ECO:0000313" key="10">
    <source>
        <dbReference type="EMBL" id="BBE16902.1"/>
    </source>
</evidence>
<keyword evidence="6 8" id="KW-1133">Transmembrane helix</keyword>
<accession>A0A5K7S5U6</accession>
<dbReference type="GO" id="GO:0005886">
    <property type="term" value="C:plasma membrane"/>
    <property type="evidence" value="ECO:0007669"/>
    <property type="project" value="UniProtKB-SubCell"/>
</dbReference>
<dbReference type="PANTHER" id="PTHR33908">
    <property type="entry name" value="MANNOSYLTRANSFERASE YKCB-RELATED"/>
    <property type="match status" value="1"/>
</dbReference>
<reference evidence="10" key="1">
    <citation type="journal article" date="2020" name="Int. J. Syst. Evol. Microbiol.">
        <title>Aquipluma nitroreducens gen. nov. sp. nov., a novel facultatively anaerobic bacterium isolated from a freshwater lake.</title>
        <authorList>
            <person name="Watanabe M."/>
            <person name="Kojima H."/>
            <person name="Fukui M."/>
        </authorList>
    </citation>
    <scope>NUCLEOTIDE SEQUENCE</scope>
    <source>
        <strain evidence="10">MeG22</strain>
    </source>
</reference>
<dbReference type="GO" id="GO:0016763">
    <property type="term" value="F:pentosyltransferase activity"/>
    <property type="evidence" value="ECO:0007669"/>
    <property type="project" value="TreeGrafter"/>
</dbReference>
<evidence type="ECO:0000256" key="1">
    <source>
        <dbReference type="ARBA" id="ARBA00004651"/>
    </source>
</evidence>
<dbReference type="PANTHER" id="PTHR33908:SF11">
    <property type="entry name" value="MEMBRANE PROTEIN"/>
    <property type="match status" value="1"/>
</dbReference>
<keyword evidence="7 8" id="KW-0472">Membrane</keyword>
<feature type="transmembrane region" description="Helical" evidence="8">
    <location>
        <begin position="307"/>
        <end position="329"/>
    </location>
</feature>
<comment type="subcellular location">
    <subcellularLocation>
        <location evidence="1">Cell membrane</location>
        <topology evidence="1">Multi-pass membrane protein</topology>
    </subcellularLocation>
</comment>
<proteinExistence type="predicted"/>
<evidence type="ECO:0000256" key="8">
    <source>
        <dbReference type="SAM" id="Phobius"/>
    </source>
</evidence>
<feature type="transmembrane region" description="Helical" evidence="8">
    <location>
        <begin position="208"/>
        <end position="238"/>
    </location>
</feature>
<dbReference type="InterPro" id="IPR038731">
    <property type="entry name" value="RgtA/B/C-like"/>
</dbReference>
<dbReference type="Proteomes" id="UP001193389">
    <property type="component" value="Chromosome"/>
</dbReference>
<dbReference type="EMBL" id="AP018694">
    <property type="protein sequence ID" value="BBE16902.1"/>
    <property type="molecule type" value="Genomic_DNA"/>
</dbReference>
<evidence type="ECO:0000256" key="4">
    <source>
        <dbReference type="ARBA" id="ARBA00022679"/>
    </source>
</evidence>
<evidence type="ECO:0000256" key="2">
    <source>
        <dbReference type="ARBA" id="ARBA00022475"/>
    </source>
</evidence>